<dbReference type="Gene3D" id="1.20.120.1630">
    <property type="match status" value="1"/>
</dbReference>
<reference evidence="3" key="1">
    <citation type="submission" date="2011-03" db="EMBL/GenBank/DDBJ databases">
        <authorList>
            <person name="Voget S."/>
            <person name="Streit W.R."/>
            <person name="Jaeger K.E."/>
            <person name="Daniel R."/>
        </authorList>
    </citation>
    <scope>NUCLEOTIDE SEQUENCE [LARGE SCALE GENOMIC DNA]</scope>
    <source>
        <strain evidence="3">PG1</strain>
    </source>
</reference>
<dbReference type="PANTHER" id="PTHR32251:SF17">
    <property type="entry name" value="STEROID 5-ALPHA REDUCTASE C-TERMINAL DOMAIN-CONTAINING PROTEIN"/>
    <property type="match status" value="1"/>
</dbReference>
<accession>A0A0B6RZ26</accession>
<evidence type="ECO:0000313" key="2">
    <source>
        <dbReference type="EMBL" id="AJK50622.1"/>
    </source>
</evidence>
<dbReference type="AlphaFoldDB" id="A0A0B6RZ26"/>
<dbReference type="KEGG" id="bpla:bpln_2g25970"/>
<keyword evidence="1" id="KW-0472">Membrane</keyword>
<keyword evidence="1" id="KW-0812">Transmembrane</keyword>
<name>A0A0B6RZ26_BURPL</name>
<sequence length="272" mass="29804">MPIAATVALAFIATSAAFTAVWLHQLRSRNAGLIDPVWAAMLGAVAVYVAVAGTGAPASRAFVAIAGGLWGLRLAVHLLRRNAGHAEDARYHALREQWGDAAPARMFGFFQLQAVVSMLLAIAFLVPAYRPETPPPAAFVAAIVIWLAAVAGEASADRQLRRFAADPAHRGQVCRAGWWRYSRHPNYFFECLHWLAYTALAIGLPWGWLTLAPPCLMAWLLLRVSGIPMLEAHLQRSRAGYRDYIRTTSALIPWPPRAAADHNDPQERSPRS</sequence>
<feature type="transmembrane region" description="Helical" evidence="1">
    <location>
        <begin position="187"/>
        <end position="210"/>
    </location>
</feature>
<keyword evidence="3" id="KW-1185">Reference proteome</keyword>
<feature type="transmembrane region" description="Helical" evidence="1">
    <location>
        <begin position="107"/>
        <end position="129"/>
    </location>
</feature>
<dbReference type="EMBL" id="CP002581">
    <property type="protein sequence ID" value="AJK50622.1"/>
    <property type="molecule type" value="Genomic_DNA"/>
</dbReference>
<dbReference type="OrthoDB" id="9779233at2"/>
<evidence type="ECO:0000256" key="1">
    <source>
        <dbReference type="SAM" id="Phobius"/>
    </source>
</evidence>
<dbReference type="HOGENOM" id="CLU_043418_3_1_4"/>
<keyword evidence="1" id="KW-1133">Transmembrane helix</keyword>
<gene>
    <name evidence="2" type="ORF">BGL_2c25680</name>
</gene>
<proteinExistence type="predicted"/>
<dbReference type="PANTHER" id="PTHR32251">
    <property type="entry name" value="3-OXO-5-ALPHA-STEROID 4-DEHYDROGENASE"/>
    <property type="match status" value="1"/>
</dbReference>
<protein>
    <submittedName>
        <fullName evidence="2">Putative membrane protein DUF1295</fullName>
    </submittedName>
</protein>
<dbReference type="KEGG" id="bgp:BGL_2c25680"/>
<reference evidence="2 3" key="2">
    <citation type="journal article" date="2016" name="Appl. Microbiol. Biotechnol.">
        <title>Mutations improving production and secretion of extracellular lipase by Burkholderia glumae PG1.</title>
        <authorList>
            <person name="Knapp A."/>
            <person name="Voget S."/>
            <person name="Gao R."/>
            <person name="Zaburannyi N."/>
            <person name="Krysciak D."/>
            <person name="Breuer M."/>
            <person name="Hauer B."/>
            <person name="Streit W.R."/>
            <person name="Muller R."/>
            <person name="Daniel R."/>
            <person name="Jaeger K.E."/>
        </authorList>
    </citation>
    <scope>NUCLEOTIDE SEQUENCE [LARGE SCALE GENOMIC DNA]</scope>
    <source>
        <strain evidence="2 3">PG1</strain>
    </source>
</reference>
<dbReference type="InterPro" id="IPR010721">
    <property type="entry name" value="UstE-like"/>
</dbReference>
<dbReference type="Proteomes" id="UP000031838">
    <property type="component" value="Chromosome 2"/>
</dbReference>
<dbReference type="RefSeq" id="WP_042628869.1">
    <property type="nucleotide sequence ID" value="NZ_BSTO01000006.1"/>
</dbReference>
<evidence type="ECO:0000313" key="3">
    <source>
        <dbReference type="Proteomes" id="UP000031838"/>
    </source>
</evidence>
<dbReference type="GO" id="GO:0016020">
    <property type="term" value="C:membrane"/>
    <property type="evidence" value="ECO:0007669"/>
    <property type="project" value="TreeGrafter"/>
</dbReference>
<organism evidence="2 3">
    <name type="scientific">Burkholderia plantarii</name>
    <dbReference type="NCBI Taxonomy" id="41899"/>
    <lineage>
        <taxon>Bacteria</taxon>
        <taxon>Pseudomonadati</taxon>
        <taxon>Pseudomonadota</taxon>
        <taxon>Betaproteobacteria</taxon>
        <taxon>Burkholderiales</taxon>
        <taxon>Burkholderiaceae</taxon>
        <taxon>Burkholderia</taxon>
    </lineage>
</organism>
<dbReference type="Pfam" id="PF06966">
    <property type="entry name" value="DUF1295"/>
    <property type="match status" value="1"/>
</dbReference>
<feature type="transmembrane region" description="Helical" evidence="1">
    <location>
        <begin position="135"/>
        <end position="152"/>
    </location>
</feature>
<dbReference type="PROSITE" id="PS50244">
    <property type="entry name" value="S5A_REDUCTASE"/>
    <property type="match status" value="1"/>
</dbReference>